<dbReference type="RefSeq" id="WP_190246879.1">
    <property type="nucleotide sequence ID" value="NZ_CAACXN010000015.1"/>
</dbReference>
<protein>
    <submittedName>
        <fullName evidence="1">Uncharacterized protein</fullName>
    </submittedName>
</protein>
<reference evidence="1 2" key="1">
    <citation type="submission" date="2019-02" db="EMBL/GenBank/DDBJ databases">
        <authorList>
            <consortium name="Pathogen Informatics"/>
        </authorList>
    </citation>
    <scope>NUCLEOTIDE SEQUENCE [LARGE SCALE GENOMIC DNA]</scope>
    <source>
        <strain evidence="1 2">3012STDY7078520</strain>
    </source>
</reference>
<evidence type="ECO:0000313" key="1">
    <source>
        <dbReference type="EMBL" id="VEW13533.1"/>
    </source>
</evidence>
<evidence type="ECO:0000313" key="2">
    <source>
        <dbReference type="Proteomes" id="UP000386281"/>
    </source>
</evidence>
<dbReference type="AlphaFoldDB" id="A0A449D7M4"/>
<dbReference type="Proteomes" id="UP000386281">
    <property type="component" value="Unassembled WGS sequence"/>
</dbReference>
<sequence>MPDTRIESWLAERKRILAAATEGPWEAYEGPGREPANILTPQHTPIPMINGCCDGDGYLDNPADVVSIVDAHNHLPAFIQGWEAVLGLHRPGGGYWFPRVCKGCSHGEDEVPFPCRTLRTLEAVIGDE</sequence>
<proteinExistence type="predicted"/>
<gene>
    <name evidence="1" type="ORF">NCTC12391_01778</name>
</gene>
<organism evidence="1 2">
    <name type="scientific">Brevibacterium casei</name>
    <dbReference type="NCBI Taxonomy" id="33889"/>
    <lineage>
        <taxon>Bacteria</taxon>
        <taxon>Bacillati</taxon>
        <taxon>Actinomycetota</taxon>
        <taxon>Actinomycetes</taxon>
        <taxon>Micrococcales</taxon>
        <taxon>Brevibacteriaceae</taxon>
        <taxon>Brevibacterium</taxon>
    </lineage>
</organism>
<dbReference type="EMBL" id="CAACXN010000015">
    <property type="protein sequence ID" value="VEW13533.1"/>
    <property type="molecule type" value="Genomic_DNA"/>
</dbReference>
<name>A0A449D7M4_9MICO</name>
<accession>A0A449D7M4</accession>